<feature type="signal peptide" evidence="1">
    <location>
        <begin position="1"/>
        <end position="16"/>
    </location>
</feature>
<sequence length="56" mass="5983">MDQLLILRTVIWGSLCGSTGCTRLAYLDMSDATQNCPSGFGLYNSGGVRVCGKPVR</sequence>
<evidence type="ECO:0000313" key="2">
    <source>
        <dbReference type="EnsemblMetazoa" id="Aqu2.1.25439_001"/>
    </source>
</evidence>
<keyword evidence="1" id="KW-0732">Signal</keyword>
<proteinExistence type="predicted"/>
<dbReference type="AlphaFoldDB" id="A0A1X7UBW8"/>
<organism evidence="2">
    <name type="scientific">Amphimedon queenslandica</name>
    <name type="common">Sponge</name>
    <dbReference type="NCBI Taxonomy" id="400682"/>
    <lineage>
        <taxon>Eukaryota</taxon>
        <taxon>Metazoa</taxon>
        <taxon>Porifera</taxon>
        <taxon>Demospongiae</taxon>
        <taxon>Heteroscleromorpha</taxon>
        <taxon>Haplosclerida</taxon>
        <taxon>Niphatidae</taxon>
        <taxon>Amphimedon</taxon>
    </lineage>
</organism>
<dbReference type="InParanoid" id="A0A1X7UBW8"/>
<protein>
    <recommendedName>
        <fullName evidence="3">Lipoprotein</fullName>
    </recommendedName>
</protein>
<accession>A0A1X7UBW8</accession>
<evidence type="ECO:0000256" key="1">
    <source>
        <dbReference type="SAM" id="SignalP"/>
    </source>
</evidence>
<dbReference type="EnsemblMetazoa" id="Aqu2.1.25439_001">
    <property type="protein sequence ID" value="Aqu2.1.25439_001"/>
    <property type="gene ID" value="Aqu2.1.25439"/>
</dbReference>
<name>A0A1X7UBW8_AMPQE</name>
<reference evidence="2" key="1">
    <citation type="submission" date="2017-05" db="UniProtKB">
        <authorList>
            <consortium name="EnsemblMetazoa"/>
        </authorList>
    </citation>
    <scope>IDENTIFICATION</scope>
</reference>
<feature type="chain" id="PRO_5013118407" description="Lipoprotein" evidence="1">
    <location>
        <begin position="17"/>
        <end position="56"/>
    </location>
</feature>
<evidence type="ECO:0008006" key="3">
    <source>
        <dbReference type="Google" id="ProtNLM"/>
    </source>
</evidence>